<name>A0A8H5Q113_9HYPO</name>
<organism evidence="2 3">
    <name type="scientific">Fusarium pseudocircinatum</name>
    <dbReference type="NCBI Taxonomy" id="56676"/>
    <lineage>
        <taxon>Eukaryota</taxon>
        <taxon>Fungi</taxon>
        <taxon>Dikarya</taxon>
        <taxon>Ascomycota</taxon>
        <taxon>Pezizomycotina</taxon>
        <taxon>Sordariomycetes</taxon>
        <taxon>Hypocreomycetidae</taxon>
        <taxon>Hypocreales</taxon>
        <taxon>Nectriaceae</taxon>
        <taxon>Fusarium</taxon>
        <taxon>Fusarium fujikuroi species complex</taxon>
    </lineage>
</organism>
<dbReference type="Proteomes" id="UP000546213">
    <property type="component" value="Unassembled WGS sequence"/>
</dbReference>
<sequence>MDDFPSCASELRKQKLFGKQTQDLSLAMNTPSPIPAKAGKPKSYAAALKAPRPPPGPTPLTLGALSSLDVKNFQEEVRATNSWTSEEPKRRIKEWVFRIRDLQNGKELVHPEKSPQLK</sequence>
<evidence type="ECO:0000313" key="2">
    <source>
        <dbReference type="EMBL" id="KAF5605708.1"/>
    </source>
</evidence>
<keyword evidence="3" id="KW-1185">Reference proteome</keyword>
<proteinExistence type="predicted"/>
<gene>
    <name evidence="2" type="ORF">FPCIR_400</name>
</gene>
<dbReference type="OrthoDB" id="5097421at2759"/>
<reference evidence="2 3" key="1">
    <citation type="submission" date="2020-05" db="EMBL/GenBank/DDBJ databases">
        <title>Identification and distribution of gene clusters putatively required for synthesis of sphingolipid metabolism inhibitors in phylogenetically diverse species of the filamentous fungus Fusarium.</title>
        <authorList>
            <person name="Kim H.-S."/>
            <person name="Busman M."/>
            <person name="Brown D.W."/>
            <person name="Divon H."/>
            <person name="Uhlig S."/>
            <person name="Proctor R.H."/>
        </authorList>
    </citation>
    <scope>NUCLEOTIDE SEQUENCE [LARGE SCALE GENOMIC DNA]</scope>
    <source>
        <strain evidence="2 3">NRRL 36939</strain>
    </source>
</reference>
<protein>
    <submittedName>
        <fullName evidence="2">Uncharacterized protein</fullName>
    </submittedName>
</protein>
<evidence type="ECO:0000256" key="1">
    <source>
        <dbReference type="SAM" id="MobiDB-lite"/>
    </source>
</evidence>
<dbReference type="AlphaFoldDB" id="A0A8H5Q113"/>
<feature type="region of interest" description="Disordered" evidence="1">
    <location>
        <begin position="26"/>
        <end position="63"/>
    </location>
</feature>
<accession>A0A8H5Q113</accession>
<comment type="caution">
    <text evidence="2">The sequence shown here is derived from an EMBL/GenBank/DDBJ whole genome shotgun (WGS) entry which is preliminary data.</text>
</comment>
<dbReference type="EMBL" id="JAAOAS010000009">
    <property type="protein sequence ID" value="KAF5605708.1"/>
    <property type="molecule type" value="Genomic_DNA"/>
</dbReference>
<evidence type="ECO:0000313" key="3">
    <source>
        <dbReference type="Proteomes" id="UP000546213"/>
    </source>
</evidence>